<evidence type="ECO:0000256" key="2">
    <source>
        <dbReference type="ARBA" id="ARBA00022679"/>
    </source>
</evidence>
<evidence type="ECO:0000256" key="1">
    <source>
        <dbReference type="ARBA" id="ARBA00012524"/>
    </source>
</evidence>
<reference evidence="5 7" key="1">
    <citation type="submission" date="2017-01" db="EMBL/GenBank/DDBJ databases">
        <title>Lactobacillus chiayiensis sp. nov., a lactic acid bacterium isolated from compost.</title>
        <authorList>
            <person name="Huang C.-H."/>
        </authorList>
    </citation>
    <scope>NUCLEOTIDE SEQUENCE [LARGE SCALE GENOMIC DNA]</scope>
    <source>
        <strain evidence="7">chh01</strain>
        <strain evidence="5">Chh01</strain>
    </source>
</reference>
<evidence type="ECO:0000256" key="4">
    <source>
        <dbReference type="ARBA" id="ARBA00048574"/>
    </source>
</evidence>
<organism evidence="5 7">
    <name type="scientific">Lacticaseibacillus chiayiensis</name>
    <dbReference type="NCBI Taxonomy" id="2100821"/>
    <lineage>
        <taxon>Bacteria</taxon>
        <taxon>Bacillati</taxon>
        <taxon>Bacillota</taxon>
        <taxon>Bacilli</taxon>
        <taxon>Lactobacillales</taxon>
        <taxon>Lactobacillaceae</taxon>
        <taxon>Lacticaseibacillus</taxon>
    </lineage>
</organism>
<accession>A0A4Q1UGG3</accession>
<keyword evidence="8" id="KW-1185">Reference proteome</keyword>
<dbReference type="EMBL" id="CP107523">
    <property type="protein sequence ID" value="UYN57614.1"/>
    <property type="molecule type" value="Genomic_DNA"/>
</dbReference>
<keyword evidence="3 6" id="KW-0548">Nucleotidyltransferase</keyword>
<dbReference type="InterPro" id="IPR005551">
    <property type="entry name" value="CitX"/>
</dbReference>
<dbReference type="EC" id="2.7.7.61" evidence="1"/>
<reference evidence="6" key="2">
    <citation type="submission" date="2022-10" db="EMBL/GenBank/DDBJ databases">
        <title>Comparative genomic analysis and in-vitro probiotic properties of the potential probiotic L. chiayiensis AACE 3.</title>
        <authorList>
            <person name="Kang X."/>
        </authorList>
    </citation>
    <scope>NUCLEOTIDE SEQUENCE</scope>
    <source>
        <strain evidence="6">AACE 3</strain>
    </source>
</reference>
<dbReference type="GO" id="GO:0016829">
    <property type="term" value="F:lyase activity"/>
    <property type="evidence" value="ECO:0007669"/>
    <property type="project" value="UniProtKB-KW"/>
</dbReference>
<sequence>MSATIFATGEPQDIATVLANKDHRVAQQDQLMSRFPQQTILASKLNIPGPIKNNAALEKIFAAGMADLRHRIPAGALRYEIWWHNPTGPEAFWVVNLEVSHSKQLGVAFETDFPLGRFFDVDALTAATRDKPLSRADMGMPERSCFVCGRPAKECARSRRHSVAELQAAIDRAYLQYFSEG</sequence>
<protein>
    <recommendedName>
        <fullName evidence="1">citrate lyase holo-[acyl-carrier protein] synthase</fullName>
        <ecNumber evidence="1">2.7.7.61</ecNumber>
    </recommendedName>
</protein>
<name>A0A4Q1UGG3_9LACO</name>
<comment type="catalytic activity">
    <reaction evidence="4">
        <text>apo-[citrate lyase ACP] + 2'-(5''-triphospho-alpha-D-ribosyl)-3'-dephospho-CoA = holo-[citrate lyase ACP] + diphosphate</text>
        <dbReference type="Rhea" id="RHEA:16333"/>
        <dbReference type="Rhea" id="RHEA-COMP:10157"/>
        <dbReference type="Rhea" id="RHEA-COMP:10158"/>
        <dbReference type="ChEBI" id="CHEBI:29999"/>
        <dbReference type="ChEBI" id="CHEBI:33019"/>
        <dbReference type="ChEBI" id="CHEBI:61378"/>
        <dbReference type="ChEBI" id="CHEBI:82683"/>
        <dbReference type="EC" id="2.7.7.61"/>
    </reaction>
</comment>
<dbReference type="Proteomes" id="UP000290475">
    <property type="component" value="Unassembled WGS sequence"/>
</dbReference>
<proteinExistence type="predicted"/>
<evidence type="ECO:0000313" key="5">
    <source>
        <dbReference type="EMBL" id="RXT30267.1"/>
    </source>
</evidence>
<dbReference type="RefSeq" id="WP_129300880.1">
    <property type="nucleotide sequence ID" value="NZ_CP074378.1"/>
</dbReference>
<dbReference type="NCBIfam" id="TIGR03124">
    <property type="entry name" value="citrate_citX"/>
    <property type="match status" value="1"/>
</dbReference>
<dbReference type="GO" id="GO:0050519">
    <property type="term" value="F:holo-citrate lyase synthase activity"/>
    <property type="evidence" value="ECO:0007669"/>
    <property type="project" value="UniProtKB-EC"/>
</dbReference>
<dbReference type="EMBL" id="MSSM01000003">
    <property type="protein sequence ID" value="RXT30267.1"/>
    <property type="molecule type" value="Genomic_DNA"/>
</dbReference>
<evidence type="ECO:0000313" key="8">
    <source>
        <dbReference type="Proteomes" id="UP001164790"/>
    </source>
</evidence>
<evidence type="ECO:0000256" key="3">
    <source>
        <dbReference type="ARBA" id="ARBA00022695"/>
    </source>
</evidence>
<keyword evidence="5" id="KW-0456">Lyase</keyword>
<evidence type="ECO:0000313" key="7">
    <source>
        <dbReference type="Proteomes" id="UP000290475"/>
    </source>
</evidence>
<dbReference type="AlphaFoldDB" id="A0A4Q1UGG3"/>
<gene>
    <name evidence="6" type="primary">citX</name>
    <name evidence="5" type="ORF">BVJ53_01690</name>
    <name evidence="6" type="ORF">OFW50_05985</name>
</gene>
<dbReference type="GO" id="GO:0051191">
    <property type="term" value="P:prosthetic group biosynthetic process"/>
    <property type="evidence" value="ECO:0007669"/>
    <property type="project" value="InterPro"/>
</dbReference>
<keyword evidence="2 6" id="KW-0808">Transferase</keyword>
<dbReference type="Pfam" id="PF03802">
    <property type="entry name" value="CitX"/>
    <property type="match status" value="1"/>
</dbReference>
<evidence type="ECO:0000313" key="6">
    <source>
        <dbReference type="EMBL" id="UYN57614.1"/>
    </source>
</evidence>
<dbReference type="Proteomes" id="UP001164790">
    <property type="component" value="Chromosome"/>
</dbReference>